<gene>
    <name evidence="2" type="ORF">APZ18_13345</name>
</gene>
<dbReference type="GO" id="GO:0004062">
    <property type="term" value="F:aryl sulfotransferase activity"/>
    <property type="evidence" value="ECO:0007669"/>
    <property type="project" value="InterPro"/>
</dbReference>
<dbReference type="Pfam" id="PF17425">
    <property type="entry name" value="Arylsulfotran_N"/>
    <property type="match status" value="1"/>
</dbReference>
<reference evidence="2 3" key="1">
    <citation type="submission" date="2015-10" db="EMBL/GenBank/DDBJ databases">
        <title>Butyribacter intestini gen. nov., sp. nov., a butyric acid-producing bacterium of the family Lachnospiraceae isolated from the human faeces.</title>
        <authorList>
            <person name="Zou Y."/>
            <person name="Xue W."/>
            <person name="Luo G."/>
            <person name="Lv M."/>
        </authorList>
    </citation>
    <scope>NUCLEOTIDE SEQUENCE [LARGE SCALE GENOMIC DNA]</scope>
    <source>
        <strain evidence="2 3">TF01-11</strain>
    </source>
</reference>
<dbReference type="Proteomes" id="UP000050833">
    <property type="component" value="Unassembled WGS sequence"/>
</dbReference>
<evidence type="ECO:0000313" key="3">
    <source>
        <dbReference type="Proteomes" id="UP000050833"/>
    </source>
</evidence>
<dbReference type="RefSeq" id="WP_055945798.1">
    <property type="nucleotide sequence ID" value="NZ_JAQDDZ010000011.1"/>
</dbReference>
<dbReference type="InterPro" id="IPR011047">
    <property type="entry name" value="Quinoprotein_ADH-like_sf"/>
</dbReference>
<feature type="domain" description="Arylsulfotransferase N-terminal" evidence="1">
    <location>
        <begin position="77"/>
        <end position="158"/>
    </location>
</feature>
<dbReference type="Pfam" id="PF05935">
    <property type="entry name" value="Arylsulfotrans"/>
    <property type="match status" value="1"/>
</dbReference>
<name>A0AAW3JP66_9FIRM</name>
<dbReference type="InterPro" id="IPR010262">
    <property type="entry name" value="Arylsulfotransferase_bact"/>
</dbReference>
<protein>
    <recommendedName>
        <fullName evidence="1">Arylsulfotransferase N-terminal domain-containing protein</fullName>
    </recommendedName>
</protein>
<dbReference type="SUPFAM" id="SSF50998">
    <property type="entry name" value="Quinoprotein alcohol dehydrogenase-like"/>
    <property type="match status" value="1"/>
</dbReference>
<organism evidence="2 3">
    <name type="scientific">Butyribacter intestini</name>
    <dbReference type="NCBI Taxonomy" id="1703332"/>
    <lineage>
        <taxon>Bacteria</taxon>
        <taxon>Bacillati</taxon>
        <taxon>Bacillota</taxon>
        <taxon>Clostridia</taxon>
        <taxon>Lachnospirales</taxon>
        <taxon>Lachnospiraceae</taxon>
        <taxon>Butyribacter</taxon>
    </lineage>
</organism>
<proteinExistence type="predicted"/>
<evidence type="ECO:0000313" key="2">
    <source>
        <dbReference type="EMBL" id="KQC84289.1"/>
    </source>
</evidence>
<accession>A0AAW3JP66</accession>
<dbReference type="AlphaFoldDB" id="A0AAW3JP66"/>
<dbReference type="InterPro" id="IPR038477">
    <property type="entry name" value="ASST_N_sf"/>
</dbReference>
<comment type="caution">
    <text evidence="2">The sequence shown here is derived from an EMBL/GenBank/DDBJ whole genome shotgun (WGS) entry which is preliminary data.</text>
</comment>
<dbReference type="InterPro" id="IPR035391">
    <property type="entry name" value="Arylsulfotran_N"/>
</dbReference>
<evidence type="ECO:0000259" key="1">
    <source>
        <dbReference type="Pfam" id="PF17425"/>
    </source>
</evidence>
<dbReference type="EMBL" id="LLKB01000006">
    <property type="protein sequence ID" value="KQC84289.1"/>
    <property type="molecule type" value="Genomic_DNA"/>
</dbReference>
<keyword evidence="3" id="KW-1185">Reference proteome</keyword>
<sequence length="642" mass="74250">MKKLFVEVKNGGKMTYSVSDLNKLDRMYETEVFERKEKRVMSPFKKEMQKSFQAQVRDYAFEKILDRHLYTFKYLLVIPNPYGLAKQTALILFNSSKECKVVYRVIGDTPDCDFTGETEYTTRHRVPILGLYGGRNNKIDLSLVDKNGETIKHRVIQIYVSPIQENIRNMVSETDTKMSQFGFIMLNTAIGSPVAIDRNGDVRYSIQIKTGKLGMIPLANGHFLLVDKTANRIDKYGRVTPCRYHEMDYMGRVYRTYLLEYRIGRAITQHGDSLFFVTASDDGHLSDRIAELNLKTGELIKYCDIHSIVGDKYRVYDNWIDTSNIEYNDGRILITAKRLNSIISIDWKELKPDWIIAPPKVWQDSDVSKYVLKDKSEHREGEAVIPVCSFPEYTSLMEDNGDKKKIVLFDIRNVVKYDGKVIVPGGKRSTKNSMVKIIDIDEKDMSYRVSEQTEVLSSLRFSRVIHSEDEKYLLVAQGYLREQTDDVHSIIQEIDAGTGEKLHGSKIRKVFSSAWIFAPDIKEFCVSMEKNDNVIFGKLNPLEKFAGELPVLSKEKTDGYYFGNGRICDELFLCNMRPGTVDRIYFIGEHNAYVKDMENVAFKNKKESFAIPLKEFVKDEYHVYVEYNDEVHKLKNEIRIVK</sequence>
<dbReference type="Gene3D" id="2.60.40.3100">
    <property type="entry name" value="Arylsulphate sulphotransferase monomer, N-terminal domain"/>
    <property type="match status" value="1"/>
</dbReference>